<protein>
    <submittedName>
        <fullName evidence="1">Uncharacterized protein</fullName>
    </submittedName>
</protein>
<name>A0A0A9CFX0_ARUDO</name>
<proteinExistence type="predicted"/>
<organism evidence="1">
    <name type="scientific">Arundo donax</name>
    <name type="common">Giant reed</name>
    <name type="synonym">Donax arundinaceus</name>
    <dbReference type="NCBI Taxonomy" id="35708"/>
    <lineage>
        <taxon>Eukaryota</taxon>
        <taxon>Viridiplantae</taxon>
        <taxon>Streptophyta</taxon>
        <taxon>Embryophyta</taxon>
        <taxon>Tracheophyta</taxon>
        <taxon>Spermatophyta</taxon>
        <taxon>Magnoliopsida</taxon>
        <taxon>Liliopsida</taxon>
        <taxon>Poales</taxon>
        <taxon>Poaceae</taxon>
        <taxon>PACMAD clade</taxon>
        <taxon>Arundinoideae</taxon>
        <taxon>Arundineae</taxon>
        <taxon>Arundo</taxon>
    </lineage>
</organism>
<dbReference type="AlphaFoldDB" id="A0A0A9CFX0"/>
<dbReference type="EMBL" id="GBRH01222711">
    <property type="protein sequence ID" value="JAD75184.1"/>
    <property type="molecule type" value="Transcribed_RNA"/>
</dbReference>
<reference evidence="1" key="2">
    <citation type="journal article" date="2015" name="Data Brief">
        <title>Shoot transcriptome of the giant reed, Arundo donax.</title>
        <authorList>
            <person name="Barrero R.A."/>
            <person name="Guerrero F.D."/>
            <person name="Moolhuijzen P."/>
            <person name="Goolsby J.A."/>
            <person name="Tidwell J."/>
            <person name="Bellgard S.E."/>
            <person name="Bellgard M.I."/>
        </authorList>
    </citation>
    <scope>NUCLEOTIDE SEQUENCE</scope>
    <source>
        <tissue evidence="1">Shoot tissue taken approximately 20 cm above the soil surface</tissue>
    </source>
</reference>
<accession>A0A0A9CFX0</accession>
<reference evidence="1" key="1">
    <citation type="submission" date="2014-09" db="EMBL/GenBank/DDBJ databases">
        <authorList>
            <person name="Magalhaes I.L.F."/>
            <person name="Oliveira U."/>
            <person name="Santos F.R."/>
            <person name="Vidigal T.H.D.A."/>
            <person name="Brescovit A.D."/>
            <person name="Santos A.J."/>
        </authorList>
    </citation>
    <scope>NUCLEOTIDE SEQUENCE</scope>
    <source>
        <tissue evidence="1">Shoot tissue taken approximately 20 cm above the soil surface</tissue>
    </source>
</reference>
<evidence type="ECO:0000313" key="1">
    <source>
        <dbReference type="EMBL" id="JAD75184.1"/>
    </source>
</evidence>
<sequence>MQLVCILCCSKVIKNALFGHSFSTIKKKCDTYFLYKIIDLFLVILPKSINSLHFSAEHSISDK</sequence>